<comment type="caution">
    <text evidence="2">The sequence shown here is derived from an EMBL/GenBank/DDBJ whole genome shotgun (WGS) entry which is preliminary data.</text>
</comment>
<proteinExistence type="predicted"/>
<feature type="region of interest" description="Disordered" evidence="1">
    <location>
        <begin position="1"/>
        <end position="168"/>
    </location>
</feature>
<name>A0A261XYA0_9FUNG</name>
<evidence type="ECO:0000313" key="3">
    <source>
        <dbReference type="Proteomes" id="UP000242875"/>
    </source>
</evidence>
<organism evidence="2 3">
    <name type="scientific">Bifiguratus adelaidae</name>
    <dbReference type="NCBI Taxonomy" id="1938954"/>
    <lineage>
        <taxon>Eukaryota</taxon>
        <taxon>Fungi</taxon>
        <taxon>Fungi incertae sedis</taxon>
        <taxon>Mucoromycota</taxon>
        <taxon>Mucoromycotina</taxon>
        <taxon>Endogonomycetes</taxon>
        <taxon>Endogonales</taxon>
        <taxon>Endogonales incertae sedis</taxon>
        <taxon>Bifiguratus</taxon>
    </lineage>
</organism>
<accession>A0A261XYA0</accession>
<evidence type="ECO:0000256" key="1">
    <source>
        <dbReference type="SAM" id="MobiDB-lite"/>
    </source>
</evidence>
<dbReference type="Proteomes" id="UP000242875">
    <property type="component" value="Unassembled WGS sequence"/>
</dbReference>
<feature type="compositionally biased region" description="Low complexity" evidence="1">
    <location>
        <begin position="12"/>
        <end position="30"/>
    </location>
</feature>
<dbReference type="AlphaFoldDB" id="A0A261XYA0"/>
<sequence>MPPKRKSTDEVTTPLRRSARSSTASKTEAAPAAPKRKPSTKKKENGSAQNGAATTEVAAGHPAQALDSTENKEDSALAPGQVPASADTAALVGNGGTASAPTDTTPTVTDIAPDVAAEPKAKKVKLSGESAVPHAMGASHGALPTEISGGTAVPPGVGGVGIESDEKNELGAGKTGEAAKVVGGAALDGENAQGEGAHVSIEQA</sequence>
<evidence type="ECO:0000313" key="2">
    <source>
        <dbReference type="EMBL" id="OZJ03337.1"/>
    </source>
</evidence>
<keyword evidence="3" id="KW-1185">Reference proteome</keyword>
<reference evidence="2 3" key="1">
    <citation type="journal article" date="2017" name="Mycologia">
        <title>Bifiguratus adelaidae, gen. et sp. nov., a new member of Mucoromycotina in endophytic and soil-dwelling habitats.</title>
        <authorList>
            <person name="Torres-Cruz T.J."/>
            <person name="Billingsley Tobias T.L."/>
            <person name="Almatruk M."/>
            <person name="Hesse C."/>
            <person name="Kuske C.R."/>
            <person name="Desiro A."/>
            <person name="Benucci G.M."/>
            <person name="Bonito G."/>
            <person name="Stajich J.E."/>
            <person name="Dunlap C."/>
            <person name="Arnold A.E."/>
            <person name="Porras-Alfaro A."/>
        </authorList>
    </citation>
    <scope>NUCLEOTIDE SEQUENCE [LARGE SCALE GENOMIC DNA]</scope>
    <source>
        <strain evidence="2 3">AZ0501</strain>
    </source>
</reference>
<dbReference type="EMBL" id="MVBO01000090">
    <property type="protein sequence ID" value="OZJ03337.1"/>
    <property type="molecule type" value="Genomic_DNA"/>
</dbReference>
<gene>
    <name evidence="2" type="ORF">BZG36_04211</name>
</gene>
<feature type="compositionally biased region" description="Polar residues" evidence="1">
    <location>
        <begin position="97"/>
        <end position="108"/>
    </location>
</feature>
<protein>
    <submittedName>
        <fullName evidence="2">Uncharacterized protein</fullName>
    </submittedName>
</protein>